<dbReference type="PANTHER" id="PTHR22954">
    <property type="entry name" value="RETROVIRAL PROTEASE-RELATED"/>
    <property type="match status" value="1"/>
</dbReference>
<dbReference type="HOGENOM" id="CLU_614423_0_0_1"/>
<dbReference type="eggNOG" id="ENOG502SEF2">
    <property type="taxonomic scope" value="Eukaryota"/>
</dbReference>
<dbReference type="InterPro" id="IPR005312">
    <property type="entry name" value="DUF1759"/>
</dbReference>
<gene>
    <name evidence="1" type="primary">GLEAN_10296</name>
    <name evidence="1" type="ORF">TcasGA2_TC010296</name>
</gene>
<reference evidence="1 2" key="1">
    <citation type="journal article" date="2008" name="Nature">
        <title>The genome of the model beetle and pest Tribolium castaneum.</title>
        <authorList>
            <consortium name="Tribolium Genome Sequencing Consortium"/>
            <person name="Richards S."/>
            <person name="Gibbs R.A."/>
            <person name="Weinstock G.M."/>
            <person name="Brown S.J."/>
            <person name="Denell R."/>
            <person name="Beeman R.W."/>
            <person name="Gibbs R."/>
            <person name="Beeman R.W."/>
            <person name="Brown S.J."/>
            <person name="Bucher G."/>
            <person name="Friedrich M."/>
            <person name="Grimmelikhuijzen C.J."/>
            <person name="Klingler M."/>
            <person name="Lorenzen M."/>
            <person name="Richards S."/>
            <person name="Roth S."/>
            <person name="Schroder R."/>
            <person name="Tautz D."/>
            <person name="Zdobnov E.M."/>
            <person name="Muzny D."/>
            <person name="Gibbs R.A."/>
            <person name="Weinstock G.M."/>
            <person name="Attaway T."/>
            <person name="Bell S."/>
            <person name="Buhay C.J."/>
            <person name="Chandrabose M.N."/>
            <person name="Chavez D."/>
            <person name="Clerk-Blankenburg K.P."/>
            <person name="Cree A."/>
            <person name="Dao M."/>
            <person name="Davis C."/>
            <person name="Chacko J."/>
            <person name="Dinh H."/>
            <person name="Dugan-Rocha S."/>
            <person name="Fowler G."/>
            <person name="Garner T.T."/>
            <person name="Garnes J."/>
            <person name="Gnirke A."/>
            <person name="Hawes A."/>
            <person name="Hernandez J."/>
            <person name="Hines S."/>
            <person name="Holder M."/>
            <person name="Hume J."/>
            <person name="Jhangiani S.N."/>
            <person name="Joshi V."/>
            <person name="Khan Z.M."/>
            <person name="Jackson L."/>
            <person name="Kovar C."/>
            <person name="Kowis A."/>
            <person name="Lee S."/>
            <person name="Lewis L.R."/>
            <person name="Margolis J."/>
            <person name="Morgan M."/>
            <person name="Nazareth L.V."/>
            <person name="Nguyen N."/>
            <person name="Okwuonu G."/>
            <person name="Parker D."/>
            <person name="Richards S."/>
            <person name="Ruiz S.J."/>
            <person name="Santibanez J."/>
            <person name="Savard J."/>
            <person name="Scherer S.E."/>
            <person name="Schneider B."/>
            <person name="Sodergren E."/>
            <person name="Tautz D."/>
            <person name="Vattahil S."/>
            <person name="Villasana D."/>
            <person name="White C.S."/>
            <person name="Wright R."/>
            <person name="Park Y."/>
            <person name="Beeman R.W."/>
            <person name="Lord J."/>
            <person name="Oppert B."/>
            <person name="Lorenzen M."/>
            <person name="Brown S."/>
            <person name="Wang L."/>
            <person name="Savard J."/>
            <person name="Tautz D."/>
            <person name="Richards S."/>
            <person name="Weinstock G."/>
            <person name="Gibbs R.A."/>
            <person name="Liu Y."/>
            <person name="Worley K."/>
            <person name="Weinstock G."/>
            <person name="Elsik C.G."/>
            <person name="Reese J.T."/>
            <person name="Elhaik E."/>
            <person name="Landan G."/>
            <person name="Graur D."/>
            <person name="Arensburger P."/>
            <person name="Atkinson P."/>
            <person name="Beeman R.W."/>
            <person name="Beidler J."/>
            <person name="Brown S.J."/>
            <person name="Demuth J.P."/>
            <person name="Drury D.W."/>
            <person name="Du Y.Z."/>
            <person name="Fujiwara H."/>
            <person name="Lorenzen M."/>
            <person name="Maselli V."/>
            <person name="Osanai M."/>
            <person name="Park Y."/>
            <person name="Robertson H.M."/>
            <person name="Tu Z."/>
            <person name="Wang J.J."/>
            <person name="Wang S."/>
            <person name="Richards S."/>
            <person name="Song H."/>
            <person name="Zhang L."/>
            <person name="Sodergren E."/>
            <person name="Werner D."/>
            <person name="Stanke M."/>
            <person name="Morgenstern B."/>
            <person name="Solovyev V."/>
            <person name="Kosarev P."/>
            <person name="Brown G."/>
            <person name="Chen H.C."/>
            <person name="Ermolaeva O."/>
            <person name="Hlavina W."/>
            <person name="Kapustin Y."/>
            <person name="Kiryutin B."/>
            <person name="Kitts P."/>
            <person name="Maglott D."/>
            <person name="Pruitt K."/>
            <person name="Sapojnikov V."/>
            <person name="Souvorov A."/>
            <person name="Mackey A.J."/>
            <person name="Waterhouse R.M."/>
            <person name="Wyder S."/>
            <person name="Zdobnov E.M."/>
            <person name="Zdobnov E.M."/>
            <person name="Wyder S."/>
            <person name="Kriventseva E.V."/>
            <person name="Kadowaki T."/>
            <person name="Bork P."/>
            <person name="Aranda M."/>
            <person name="Bao R."/>
            <person name="Beermann A."/>
            <person name="Berns N."/>
            <person name="Bolognesi R."/>
            <person name="Bonneton F."/>
            <person name="Bopp D."/>
            <person name="Brown S.J."/>
            <person name="Bucher G."/>
            <person name="Butts T."/>
            <person name="Chaumot A."/>
            <person name="Denell R.E."/>
            <person name="Ferrier D.E."/>
            <person name="Friedrich M."/>
            <person name="Gordon C.M."/>
            <person name="Jindra M."/>
            <person name="Klingler M."/>
            <person name="Lan Q."/>
            <person name="Lattorff H.M."/>
            <person name="Laudet V."/>
            <person name="von Levetsow C."/>
            <person name="Liu Z."/>
            <person name="Lutz R."/>
            <person name="Lynch J.A."/>
            <person name="da Fonseca R.N."/>
            <person name="Posnien N."/>
            <person name="Reuter R."/>
            <person name="Roth S."/>
            <person name="Savard J."/>
            <person name="Schinko J.B."/>
            <person name="Schmitt C."/>
            <person name="Schoppmeier M."/>
            <person name="Schroder R."/>
            <person name="Shippy T.D."/>
            <person name="Simonnet F."/>
            <person name="Marques-Souza H."/>
            <person name="Tautz D."/>
            <person name="Tomoyasu Y."/>
            <person name="Trauner J."/>
            <person name="Van der Zee M."/>
            <person name="Vervoort M."/>
            <person name="Wittkopp N."/>
            <person name="Wimmer E.A."/>
            <person name="Yang X."/>
            <person name="Jones A.K."/>
            <person name="Sattelle D.B."/>
            <person name="Ebert P.R."/>
            <person name="Nelson D."/>
            <person name="Scott J.G."/>
            <person name="Beeman R.W."/>
            <person name="Muthukrishnan S."/>
            <person name="Kramer K.J."/>
            <person name="Arakane Y."/>
            <person name="Beeman R.W."/>
            <person name="Zhu Q."/>
            <person name="Hogenkamp D."/>
            <person name="Dixit R."/>
            <person name="Oppert B."/>
            <person name="Jiang H."/>
            <person name="Zou Z."/>
            <person name="Marshall J."/>
            <person name="Elpidina E."/>
            <person name="Vinokurov K."/>
            <person name="Oppert C."/>
            <person name="Zou Z."/>
            <person name="Evans J."/>
            <person name="Lu Z."/>
            <person name="Zhao P."/>
            <person name="Sumathipala N."/>
            <person name="Altincicek B."/>
            <person name="Vilcinskas A."/>
            <person name="Williams M."/>
            <person name="Hultmark D."/>
            <person name="Hetru C."/>
            <person name="Jiang H."/>
            <person name="Grimmelikhuijzen C.J."/>
            <person name="Hauser F."/>
            <person name="Cazzamali G."/>
            <person name="Williamson M."/>
            <person name="Park Y."/>
            <person name="Li B."/>
            <person name="Tanaka Y."/>
            <person name="Predel R."/>
            <person name="Neupert S."/>
            <person name="Schachtner J."/>
            <person name="Verleyen P."/>
            <person name="Raible F."/>
            <person name="Bork P."/>
            <person name="Friedrich M."/>
            <person name="Walden K.K."/>
            <person name="Robertson H.M."/>
            <person name="Angeli S."/>
            <person name="Foret S."/>
            <person name="Bucher G."/>
            <person name="Schuetz S."/>
            <person name="Maleszka R."/>
            <person name="Wimmer E.A."/>
            <person name="Beeman R.W."/>
            <person name="Lorenzen M."/>
            <person name="Tomoyasu Y."/>
            <person name="Miller S.C."/>
            <person name="Grossmann D."/>
            <person name="Bucher G."/>
        </authorList>
    </citation>
    <scope>NUCLEOTIDE SEQUENCE [LARGE SCALE GENOMIC DNA]</scope>
    <source>
        <strain evidence="1 2">Georgia GA2</strain>
    </source>
</reference>
<name>D7EJK8_TRICA</name>
<evidence type="ECO:0000313" key="1">
    <source>
        <dbReference type="EMBL" id="EFA12768.1"/>
    </source>
</evidence>
<accession>D7EJK8</accession>
<dbReference type="PhylomeDB" id="D7EJK8"/>
<evidence type="ECO:0000313" key="2">
    <source>
        <dbReference type="Proteomes" id="UP000007266"/>
    </source>
</evidence>
<dbReference type="Pfam" id="PF03564">
    <property type="entry name" value="DUF1759"/>
    <property type="match status" value="1"/>
</dbReference>
<proteinExistence type="predicted"/>
<dbReference type="AlphaFoldDB" id="D7EJK8"/>
<dbReference type="InParanoid" id="D7EJK8"/>
<dbReference type="PANTHER" id="PTHR22954:SF3">
    <property type="entry name" value="PROTEIN CBG08539"/>
    <property type="match status" value="1"/>
</dbReference>
<protein>
    <submittedName>
        <fullName evidence="1">Uncharacterized protein</fullName>
    </submittedName>
</protein>
<organism evidence="1 2">
    <name type="scientific">Tribolium castaneum</name>
    <name type="common">Red flour beetle</name>
    <dbReference type="NCBI Taxonomy" id="7070"/>
    <lineage>
        <taxon>Eukaryota</taxon>
        <taxon>Metazoa</taxon>
        <taxon>Ecdysozoa</taxon>
        <taxon>Arthropoda</taxon>
        <taxon>Hexapoda</taxon>
        <taxon>Insecta</taxon>
        <taxon>Pterygota</taxon>
        <taxon>Neoptera</taxon>
        <taxon>Endopterygota</taxon>
        <taxon>Coleoptera</taxon>
        <taxon>Polyphaga</taxon>
        <taxon>Cucujiformia</taxon>
        <taxon>Tenebrionidae</taxon>
        <taxon>Tenebrionidae incertae sedis</taxon>
        <taxon>Tribolium</taxon>
    </lineage>
</organism>
<dbReference type="EMBL" id="KQ972226">
    <property type="protein sequence ID" value="EFA12768.1"/>
    <property type="molecule type" value="Genomic_DNA"/>
</dbReference>
<dbReference type="Proteomes" id="UP000007266">
    <property type="component" value="Unassembled WGS sequence"/>
</dbReference>
<reference evidence="1 2" key="2">
    <citation type="journal article" date="2010" name="Nucleic Acids Res.">
        <title>BeetleBase in 2010: revisions to provide comprehensive genomic information for Tribolium castaneum.</title>
        <authorList>
            <person name="Kim H.S."/>
            <person name="Murphy T."/>
            <person name="Xia J."/>
            <person name="Caragea D."/>
            <person name="Park Y."/>
            <person name="Beeman R.W."/>
            <person name="Lorenzen M.D."/>
            <person name="Butcher S."/>
            <person name="Manak J.R."/>
            <person name="Brown S.J."/>
        </authorList>
    </citation>
    <scope>NUCLEOTIDE SEQUENCE [LARGE SCALE GENOMIC DNA]</scope>
    <source>
        <strain evidence="1 2">Georgia GA2</strain>
    </source>
</reference>
<keyword evidence="2" id="KW-1185">Reference proteome</keyword>
<sequence>MLERYLLVSQNFAYKMVTDIYVFTSHMKNRILSKTYCTLVITIDFYVSQFVKSQLLNESSKINGLFGTLCHGHVLSLRCRQSYGTLLLGIPGNCTPVQQEDESRERSTVFSTISSICIYVSTNSCFPMFLVVAIIKLSKLTYDKCDIGARCHCQVSESSYKLTIRHKQQGRVTSFPKTKEESEQDVRLRKQNMKLSNLNRAIEQALAEIDQRQPKSRYEYLLKKITALWGPIQDLHEELVVYQFGEDQYFTNNIVWEAEAKFESIIFQLEEKIQEVSPVMSKPNIKLPQIQLPIFKGGYENWTTFHDLFRKVIYENTSISDVEKMQYLKTDVKDEAARLIQHLQITDGNYQAAWDLLTKRYQNSRLMITKLVDQILDVPQIHHESSQRLKQLHDVVRDCLEAINNLGIDTEPWGPLISRIISRKWDHETNKLYEQRVLLKYSLYFQ</sequence>